<dbReference type="RefSeq" id="WP_189551138.1">
    <property type="nucleotide sequence ID" value="NZ_BMTP01000006.1"/>
</dbReference>
<evidence type="ECO:0000313" key="4">
    <source>
        <dbReference type="EMBL" id="GGU39152.1"/>
    </source>
</evidence>
<accession>A0A918M4V4</accession>
<keyword evidence="4" id="KW-0449">Lipoprotein</keyword>
<dbReference type="Gene3D" id="1.20.1260.10">
    <property type="match status" value="1"/>
</dbReference>
<proteinExistence type="predicted"/>
<dbReference type="PANTHER" id="PTHR36933">
    <property type="entry name" value="SLL0788 PROTEIN"/>
    <property type="match status" value="1"/>
</dbReference>
<dbReference type="Proteomes" id="UP000636661">
    <property type="component" value="Unassembled WGS sequence"/>
</dbReference>
<evidence type="ECO:0000256" key="1">
    <source>
        <dbReference type="SAM" id="MobiDB-lite"/>
    </source>
</evidence>
<dbReference type="Pfam" id="PF03713">
    <property type="entry name" value="DUF305"/>
    <property type="match status" value="1"/>
</dbReference>
<name>A0A918M4V4_9ACTN</name>
<dbReference type="AlphaFoldDB" id="A0A918M4V4"/>
<feature type="signal peptide" evidence="2">
    <location>
        <begin position="1"/>
        <end position="21"/>
    </location>
</feature>
<organism evidence="4 5">
    <name type="scientific">Streptomyces lavendofoliae</name>
    <dbReference type="NCBI Taxonomy" id="67314"/>
    <lineage>
        <taxon>Bacteria</taxon>
        <taxon>Bacillati</taxon>
        <taxon>Actinomycetota</taxon>
        <taxon>Actinomycetes</taxon>
        <taxon>Kitasatosporales</taxon>
        <taxon>Streptomycetaceae</taxon>
        <taxon>Streptomyces</taxon>
    </lineage>
</organism>
<dbReference type="EMBL" id="BMTP01000006">
    <property type="protein sequence ID" value="GGU39152.1"/>
    <property type="molecule type" value="Genomic_DNA"/>
</dbReference>
<keyword evidence="5" id="KW-1185">Reference proteome</keyword>
<dbReference type="PANTHER" id="PTHR36933:SF1">
    <property type="entry name" value="SLL0788 PROTEIN"/>
    <property type="match status" value="1"/>
</dbReference>
<comment type="caution">
    <text evidence="4">The sequence shown here is derived from an EMBL/GenBank/DDBJ whole genome shotgun (WGS) entry which is preliminary data.</text>
</comment>
<gene>
    <name evidence="4" type="ORF">GCM10010274_28260</name>
</gene>
<dbReference type="InterPro" id="IPR005183">
    <property type="entry name" value="DUF305_CopM-like"/>
</dbReference>
<keyword evidence="2" id="KW-0732">Signal</keyword>
<dbReference type="InterPro" id="IPR012347">
    <property type="entry name" value="Ferritin-like"/>
</dbReference>
<sequence length="217" mass="22451">MTARRLSPARTAAVTAAAVTAALALTACGGTDDAEPSRHSGHGSAPSASAPATAGQGAHNAADVAFAQGMIPHHRQAVDMADMARDRASATEVKELAAAIKKAQGPEIRTLSGWLTTWGERVPAEDASAGHSAHAGHGDGMTGMMTEQEMEQLERSSGRAFDTAFLKLMVKHHEGAVAMARTERDKGSYPPAKAMATDIVASQSAEIARMKKLLGAD</sequence>
<feature type="domain" description="DUF305" evidence="3">
    <location>
        <begin position="63"/>
        <end position="214"/>
    </location>
</feature>
<feature type="compositionally biased region" description="Low complexity" evidence="1">
    <location>
        <begin position="42"/>
        <end position="57"/>
    </location>
</feature>
<reference evidence="4" key="2">
    <citation type="submission" date="2020-09" db="EMBL/GenBank/DDBJ databases">
        <authorList>
            <person name="Sun Q."/>
            <person name="Ohkuma M."/>
        </authorList>
    </citation>
    <scope>NUCLEOTIDE SEQUENCE</scope>
    <source>
        <strain evidence="4">JCM 4391</strain>
    </source>
</reference>
<evidence type="ECO:0000256" key="2">
    <source>
        <dbReference type="SAM" id="SignalP"/>
    </source>
</evidence>
<feature type="chain" id="PRO_5039289944" evidence="2">
    <location>
        <begin position="22"/>
        <end position="217"/>
    </location>
</feature>
<protein>
    <submittedName>
        <fullName evidence="4">Lipoprotein</fullName>
    </submittedName>
</protein>
<evidence type="ECO:0000313" key="5">
    <source>
        <dbReference type="Proteomes" id="UP000636661"/>
    </source>
</evidence>
<evidence type="ECO:0000259" key="3">
    <source>
        <dbReference type="Pfam" id="PF03713"/>
    </source>
</evidence>
<dbReference type="PROSITE" id="PS51257">
    <property type="entry name" value="PROKAR_LIPOPROTEIN"/>
    <property type="match status" value="1"/>
</dbReference>
<feature type="region of interest" description="Disordered" evidence="1">
    <location>
        <begin position="30"/>
        <end position="57"/>
    </location>
</feature>
<reference evidence="4" key="1">
    <citation type="journal article" date="2014" name="Int. J. Syst. Evol. Microbiol.">
        <title>Complete genome sequence of Corynebacterium casei LMG S-19264T (=DSM 44701T), isolated from a smear-ripened cheese.</title>
        <authorList>
            <consortium name="US DOE Joint Genome Institute (JGI-PGF)"/>
            <person name="Walter F."/>
            <person name="Albersmeier A."/>
            <person name="Kalinowski J."/>
            <person name="Ruckert C."/>
        </authorList>
    </citation>
    <scope>NUCLEOTIDE SEQUENCE</scope>
    <source>
        <strain evidence="4">JCM 4391</strain>
    </source>
</reference>